<feature type="non-terminal residue" evidence="1">
    <location>
        <position position="61"/>
    </location>
</feature>
<name>A0A7J7M2V9_9MAGN</name>
<proteinExistence type="predicted"/>
<protein>
    <submittedName>
        <fullName evidence="1">Uncharacterized protein</fullName>
    </submittedName>
</protein>
<dbReference type="EMBL" id="JACGCM010001798">
    <property type="protein sequence ID" value="KAF6149219.1"/>
    <property type="molecule type" value="Genomic_DNA"/>
</dbReference>
<reference evidence="1 2" key="1">
    <citation type="journal article" date="2020" name="IScience">
        <title>Genome Sequencing of the Endangered Kingdonia uniflora (Circaeasteraceae, Ranunculales) Reveals Potential Mechanisms of Evolutionary Specialization.</title>
        <authorList>
            <person name="Sun Y."/>
            <person name="Deng T."/>
            <person name="Zhang A."/>
            <person name="Moore M.J."/>
            <person name="Landis J.B."/>
            <person name="Lin N."/>
            <person name="Zhang H."/>
            <person name="Zhang X."/>
            <person name="Huang J."/>
            <person name="Zhang X."/>
            <person name="Sun H."/>
            <person name="Wang H."/>
        </authorList>
    </citation>
    <scope>NUCLEOTIDE SEQUENCE [LARGE SCALE GENOMIC DNA]</scope>
    <source>
        <strain evidence="1">TB1705</strain>
        <tissue evidence="1">Leaf</tissue>
    </source>
</reference>
<comment type="caution">
    <text evidence="1">The sequence shown here is derived from an EMBL/GenBank/DDBJ whole genome shotgun (WGS) entry which is preliminary data.</text>
</comment>
<gene>
    <name evidence="1" type="ORF">GIB67_026075</name>
</gene>
<dbReference type="Proteomes" id="UP000541444">
    <property type="component" value="Unassembled WGS sequence"/>
</dbReference>
<dbReference type="AlphaFoldDB" id="A0A7J7M2V9"/>
<accession>A0A7J7M2V9</accession>
<organism evidence="1 2">
    <name type="scientific">Kingdonia uniflora</name>
    <dbReference type="NCBI Taxonomy" id="39325"/>
    <lineage>
        <taxon>Eukaryota</taxon>
        <taxon>Viridiplantae</taxon>
        <taxon>Streptophyta</taxon>
        <taxon>Embryophyta</taxon>
        <taxon>Tracheophyta</taxon>
        <taxon>Spermatophyta</taxon>
        <taxon>Magnoliopsida</taxon>
        <taxon>Ranunculales</taxon>
        <taxon>Circaeasteraceae</taxon>
        <taxon>Kingdonia</taxon>
    </lineage>
</organism>
<sequence>MVSTHDRLKQTKENLVSLLKIHRKPSMKKKVNLEMGDSKNYLTKEVMLTKRLIVILAMPNF</sequence>
<evidence type="ECO:0000313" key="2">
    <source>
        <dbReference type="Proteomes" id="UP000541444"/>
    </source>
</evidence>
<keyword evidence="2" id="KW-1185">Reference proteome</keyword>
<evidence type="ECO:0000313" key="1">
    <source>
        <dbReference type="EMBL" id="KAF6149219.1"/>
    </source>
</evidence>